<reference evidence="1 2" key="2">
    <citation type="submission" date="2018-11" db="EMBL/GenBank/DDBJ databases">
        <authorList>
            <consortium name="Pathogen Informatics"/>
        </authorList>
    </citation>
    <scope>NUCLEOTIDE SEQUENCE [LARGE SCALE GENOMIC DNA]</scope>
    <source>
        <strain evidence="1 2">MHpl1</strain>
    </source>
</reference>
<dbReference type="WBParaSite" id="HPLM_0001894801-mRNA-1">
    <property type="protein sequence ID" value="HPLM_0001894801-mRNA-1"/>
    <property type="gene ID" value="HPLM_0001894801"/>
</dbReference>
<reference evidence="3" key="1">
    <citation type="submission" date="2017-02" db="UniProtKB">
        <authorList>
            <consortium name="WormBaseParasite"/>
        </authorList>
    </citation>
    <scope>IDENTIFICATION</scope>
</reference>
<gene>
    <name evidence="1" type="ORF">HPLM_LOCUS18940</name>
</gene>
<dbReference type="EMBL" id="UZAF01020939">
    <property type="protein sequence ID" value="VDO74117.1"/>
    <property type="molecule type" value="Genomic_DNA"/>
</dbReference>
<name>A0A0N4X3K6_HAEPC</name>
<sequence length="146" mass="16798">MSSPSPIVECIQIIHSKRDRRHKRSDWLAADVFQPSDDLIDVDQLDSSPASASRFFPQLGRKRLLNVTVDCRRKLMKTRKTCPETTIIPASSSSGTAAMSEVMNKKEAVVFSLLWEMDEDELRSRENTIFTTTREFQMFQTCLWSH</sequence>
<protein>
    <submittedName>
        <fullName evidence="1 3">Uncharacterized protein</fullName>
    </submittedName>
</protein>
<dbReference type="AlphaFoldDB" id="A0A0N4X3K6"/>
<evidence type="ECO:0000313" key="1">
    <source>
        <dbReference type="EMBL" id="VDO74117.1"/>
    </source>
</evidence>
<keyword evidence="2" id="KW-1185">Reference proteome</keyword>
<evidence type="ECO:0000313" key="2">
    <source>
        <dbReference type="Proteomes" id="UP000268014"/>
    </source>
</evidence>
<organism evidence="3">
    <name type="scientific">Haemonchus placei</name>
    <name type="common">Barber's pole worm</name>
    <dbReference type="NCBI Taxonomy" id="6290"/>
    <lineage>
        <taxon>Eukaryota</taxon>
        <taxon>Metazoa</taxon>
        <taxon>Ecdysozoa</taxon>
        <taxon>Nematoda</taxon>
        <taxon>Chromadorea</taxon>
        <taxon>Rhabditida</taxon>
        <taxon>Rhabditina</taxon>
        <taxon>Rhabditomorpha</taxon>
        <taxon>Strongyloidea</taxon>
        <taxon>Trichostrongylidae</taxon>
        <taxon>Haemonchus</taxon>
    </lineage>
</organism>
<dbReference type="Proteomes" id="UP000268014">
    <property type="component" value="Unassembled WGS sequence"/>
</dbReference>
<proteinExistence type="predicted"/>
<accession>A0A0N4X3K6</accession>
<evidence type="ECO:0000313" key="3">
    <source>
        <dbReference type="WBParaSite" id="HPLM_0001894801-mRNA-1"/>
    </source>
</evidence>